<proteinExistence type="predicted"/>
<dbReference type="EMBL" id="BMZB01000001">
    <property type="protein sequence ID" value="GGZ22564.1"/>
    <property type="molecule type" value="Genomic_DNA"/>
</dbReference>
<evidence type="ECO:0000313" key="2">
    <source>
        <dbReference type="Proteomes" id="UP000662572"/>
    </source>
</evidence>
<keyword evidence="2" id="KW-1185">Reference proteome</keyword>
<sequence>MAASSVLITATIKQKRFAVNEPLFYFETLRDKPLWCGENHWLARRTSQRTVLKERSVSTANIRYVSSASQQDGDLQTTRVDLSGDLGL</sequence>
<name>A0A918PTV9_9CAUL</name>
<reference evidence="1" key="1">
    <citation type="journal article" date="2014" name="Int. J. Syst. Evol. Microbiol.">
        <title>Complete genome sequence of Corynebacterium casei LMG S-19264T (=DSM 44701T), isolated from a smear-ripened cheese.</title>
        <authorList>
            <consortium name="US DOE Joint Genome Institute (JGI-PGF)"/>
            <person name="Walter F."/>
            <person name="Albersmeier A."/>
            <person name="Kalinowski J."/>
            <person name="Ruckert C."/>
        </authorList>
    </citation>
    <scope>NUCLEOTIDE SEQUENCE</scope>
    <source>
        <strain evidence="1">KCTC 32296</strain>
    </source>
</reference>
<protein>
    <submittedName>
        <fullName evidence="1">Uncharacterized protein</fullName>
    </submittedName>
</protein>
<organism evidence="1 2">
    <name type="scientific">Asticcacaulis endophyticus</name>
    <dbReference type="NCBI Taxonomy" id="1395890"/>
    <lineage>
        <taxon>Bacteria</taxon>
        <taxon>Pseudomonadati</taxon>
        <taxon>Pseudomonadota</taxon>
        <taxon>Alphaproteobacteria</taxon>
        <taxon>Caulobacterales</taxon>
        <taxon>Caulobacteraceae</taxon>
        <taxon>Asticcacaulis</taxon>
    </lineage>
</organism>
<accession>A0A918PTV9</accession>
<reference evidence="1" key="2">
    <citation type="submission" date="2020-09" db="EMBL/GenBank/DDBJ databases">
        <authorList>
            <person name="Sun Q."/>
            <person name="Kim S."/>
        </authorList>
    </citation>
    <scope>NUCLEOTIDE SEQUENCE</scope>
    <source>
        <strain evidence="1">KCTC 32296</strain>
    </source>
</reference>
<dbReference type="Proteomes" id="UP000662572">
    <property type="component" value="Unassembled WGS sequence"/>
</dbReference>
<evidence type="ECO:0000313" key="1">
    <source>
        <dbReference type="EMBL" id="GGZ22564.1"/>
    </source>
</evidence>
<gene>
    <name evidence="1" type="ORF">GCM10011273_04280</name>
</gene>
<comment type="caution">
    <text evidence="1">The sequence shown here is derived from an EMBL/GenBank/DDBJ whole genome shotgun (WGS) entry which is preliminary data.</text>
</comment>
<dbReference type="AlphaFoldDB" id="A0A918PTV9"/>